<dbReference type="Gene3D" id="3.40.50.1820">
    <property type="entry name" value="alpha/beta hydrolase"/>
    <property type="match status" value="1"/>
</dbReference>
<dbReference type="InterPro" id="IPR000073">
    <property type="entry name" value="AB_hydrolase_1"/>
</dbReference>
<evidence type="ECO:0000256" key="1">
    <source>
        <dbReference type="ARBA" id="ARBA00022801"/>
    </source>
</evidence>
<dbReference type="SUPFAM" id="SSF53474">
    <property type="entry name" value="alpha/beta-Hydrolases"/>
    <property type="match status" value="1"/>
</dbReference>
<proteinExistence type="predicted"/>
<dbReference type="Pfam" id="PF00561">
    <property type="entry name" value="Abhydrolase_1"/>
    <property type="match status" value="1"/>
</dbReference>
<protein>
    <submittedName>
        <fullName evidence="3">Alpha/beta fold hydrolase</fullName>
    </submittedName>
</protein>
<dbReference type="PRINTS" id="PR00412">
    <property type="entry name" value="EPOXHYDRLASE"/>
</dbReference>
<dbReference type="PRINTS" id="PR00111">
    <property type="entry name" value="ABHYDROLASE"/>
</dbReference>
<sequence>MTVSRASFTHRGLTLSYRDSAPGDDQRPAVLLLHGFPDSGAMWAAQISALHADGFRCIAPDTVGCGDSDMAPKLGDYNIVAIAGDHVALLDHLGIERAHIVGHDWGGWAAWLIAGLYPSRVHRLAVLSVGHPTAYARAGIAQKLAAWYIGFFLLGGVTEYVLGSRGPLGLARMLSGSHPDPDEVVARLSAPGRLTAGLRIYRASMGSILFRRQPTITAPTLGIWSKGDPYLVAAQMRDSRQYVDAEWQCETIDGGHWIPLEHPNWLGDRLRRFLSA</sequence>
<dbReference type="Proteomes" id="UP001259982">
    <property type="component" value="Unassembled WGS sequence"/>
</dbReference>
<accession>A0ABU3B7Y9</accession>
<dbReference type="EMBL" id="JAVRHY010000005">
    <property type="protein sequence ID" value="MDT0618288.1"/>
    <property type="molecule type" value="Genomic_DNA"/>
</dbReference>
<organism evidence="3 4">
    <name type="scientific">Spectribacter acetivorans</name>
    <dbReference type="NCBI Taxonomy" id="3075603"/>
    <lineage>
        <taxon>Bacteria</taxon>
        <taxon>Pseudomonadati</taxon>
        <taxon>Pseudomonadota</taxon>
        <taxon>Gammaproteobacteria</taxon>
        <taxon>Salinisphaerales</taxon>
        <taxon>Salinisphaeraceae</taxon>
        <taxon>Spectribacter</taxon>
    </lineage>
</organism>
<dbReference type="RefSeq" id="WP_311658378.1">
    <property type="nucleotide sequence ID" value="NZ_JAVRHY010000005.1"/>
</dbReference>
<evidence type="ECO:0000313" key="4">
    <source>
        <dbReference type="Proteomes" id="UP001259982"/>
    </source>
</evidence>
<keyword evidence="4" id="KW-1185">Reference proteome</keyword>
<dbReference type="PANTHER" id="PTHR43329">
    <property type="entry name" value="EPOXIDE HYDROLASE"/>
    <property type="match status" value="1"/>
</dbReference>
<dbReference type="InterPro" id="IPR000639">
    <property type="entry name" value="Epox_hydrolase-like"/>
</dbReference>
<name>A0ABU3B7Y9_9GAMM</name>
<dbReference type="GO" id="GO:0016787">
    <property type="term" value="F:hydrolase activity"/>
    <property type="evidence" value="ECO:0007669"/>
    <property type="project" value="UniProtKB-KW"/>
</dbReference>
<comment type="caution">
    <text evidence="3">The sequence shown here is derived from an EMBL/GenBank/DDBJ whole genome shotgun (WGS) entry which is preliminary data.</text>
</comment>
<dbReference type="InterPro" id="IPR029058">
    <property type="entry name" value="AB_hydrolase_fold"/>
</dbReference>
<feature type="domain" description="AB hydrolase-1" evidence="2">
    <location>
        <begin position="28"/>
        <end position="151"/>
    </location>
</feature>
<reference evidence="3 4" key="1">
    <citation type="submission" date="2023-09" db="EMBL/GenBank/DDBJ databases">
        <authorList>
            <person name="Rey-Velasco X."/>
        </authorList>
    </citation>
    <scope>NUCLEOTIDE SEQUENCE [LARGE SCALE GENOMIC DNA]</scope>
    <source>
        <strain evidence="3 4">P385</strain>
    </source>
</reference>
<gene>
    <name evidence="3" type="ORF">RM531_07355</name>
</gene>
<keyword evidence="1 3" id="KW-0378">Hydrolase</keyword>
<evidence type="ECO:0000313" key="3">
    <source>
        <dbReference type="EMBL" id="MDT0618288.1"/>
    </source>
</evidence>
<evidence type="ECO:0000259" key="2">
    <source>
        <dbReference type="Pfam" id="PF00561"/>
    </source>
</evidence>